<feature type="coiled-coil region" evidence="11">
    <location>
        <begin position="2577"/>
        <end position="2625"/>
    </location>
</feature>
<gene>
    <name evidence="16" type="ordered locus">HS_1632</name>
</gene>
<feature type="compositionally biased region" description="Polar residues" evidence="12">
    <location>
        <begin position="2228"/>
        <end position="2239"/>
    </location>
</feature>
<feature type="domain" description="Trimeric autotransporter adhesin YadA-like head" evidence="14">
    <location>
        <begin position="905"/>
        <end position="931"/>
    </location>
</feature>
<feature type="region of interest" description="Disordered" evidence="12">
    <location>
        <begin position="2726"/>
        <end position="2750"/>
    </location>
</feature>
<dbReference type="Pfam" id="PF05662">
    <property type="entry name" value="YadA_stalk"/>
    <property type="match status" value="3"/>
</dbReference>
<feature type="coiled-coil region" evidence="11">
    <location>
        <begin position="2335"/>
        <end position="2378"/>
    </location>
</feature>
<dbReference type="PANTHER" id="PTHR24023:SF1082">
    <property type="entry name" value="COLLAGEN TRIPLE HELIX REPEAT"/>
    <property type="match status" value="1"/>
</dbReference>
<dbReference type="EMBL" id="CP000436">
    <property type="protein sequence ID" value="ABI25900.1"/>
    <property type="molecule type" value="Genomic_DNA"/>
</dbReference>
<dbReference type="PANTHER" id="PTHR24023">
    <property type="entry name" value="COLLAGEN ALPHA"/>
    <property type="match status" value="1"/>
</dbReference>
<dbReference type="Pfam" id="PF03895">
    <property type="entry name" value="YadA_anchor"/>
    <property type="match status" value="1"/>
</dbReference>
<evidence type="ECO:0000256" key="8">
    <source>
        <dbReference type="ARBA" id="ARBA00022927"/>
    </source>
</evidence>
<reference evidence="16" key="1">
    <citation type="submission" date="2006-08" db="EMBL/GenBank/DDBJ databases">
        <title>Complete genome sequence of Haemophilus somnus 129PT.</title>
        <authorList>
            <person name="Copeland A."/>
            <person name="Lucas S."/>
            <person name="Lapidus A."/>
            <person name="Barry K."/>
            <person name="Glavina del Rio T."/>
            <person name="Hammon N."/>
            <person name="Dalin E."/>
            <person name="Tice H."/>
            <person name="Pitluck S."/>
            <person name="Brettin T.S."/>
            <person name="Bruce D."/>
            <person name="Challacombe J.F."/>
            <person name="Chertkov O."/>
            <person name="Detter J.C."/>
            <person name="Gilna P."/>
            <person name="Han S."/>
            <person name="Misra M."/>
            <person name="Tapia R."/>
            <person name="Thayer N.N."/>
            <person name="Xie G."/>
            <person name="Inzana T.J."/>
            <person name="Duncan A.J."/>
            <person name="Siddaramppa S."/>
            <person name="Richardson P."/>
        </authorList>
    </citation>
    <scope>NUCLEOTIDE SEQUENCE</scope>
    <source>
        <strain evidence="16">129PT</strain>
    </source>
</reference>
<evidence type="ECO:0000256" key="2">
    <source>
        <dbReference type="ARBA" id="ARBA00004442"/>
    </source>
</evidence>
<dbReference type="InterPro" id="IPR050149">
    <property type="entry name" value="Collagen_superfamily"/>
</dbReference>
<feature type="compositionally biased region" description="Basic and acidic residues" evidence="12">
    <location>
        <begin position="2726"/>
        <end position="2738"/>
    </location>
</feature>
<name>Q0I550_HISS1</name>
<dbReference type="InterPro" id="IPR011049">
    <property type="entry name" value="Serralysin-like_metalloprot_C"/>
</dbReference>
<dbReference type="InterPro" id="IPR008160">
    <property type="entry name" value="Collagen"/>
</dbReference>
<evidence type="ECO:0000259" key="15">
    <source>
        <dbReference type="Pfam" id="PF05662"/>
    </source>
</evidence>
<feature type="domain" description="Trimeric autotransporter adhesin YadA-like head" evidence="14">
    <location>
        <begin position="385"/>
        <end position="410"/>
    </location>
</feature>
<feature type="domain" description="Trimeric autotransporter adhesin YadA-like head" evidence="14">
    <location>
        <begin position="1112"/>
        <end position="1136"/>
    </location>
</feature>
<protein>
    <submittedName>
        <fullName evidence="16">Uncharacterized protein</fullName>
    </submittedName>
</protein>
<feature type="domain" description="Trimeric autotransporter adhesin YadA-like head" evidence="14">
    <location>
        <begin position="185"/>
        <end position="210"/>
    </location>
</feature>
<dbReference type="SUPFAM" id="SSF101967">
    <property type="entry name" value="Adhesin YadA, collagen-binding domain"/>
    <property type="match status" value="5"/>
</dbReference>
<feature type="compositionally biased region" description="Basic and acidic residues" evidence="12">
    <location>
        <begin position="1819"/>
        <end position="1839"/>
    </location>
</feature>
<dbReference type="eggNOG" id="COG2931">
    <property type="taxonomic scope" value="Bacteria"/>
</dbReference>
<feature type="domain" description="Trimeric autotransporter adhesin YadA-like head" evidence="14">
    <location>
        <begin position="1194"/>
        <end position="1219"/>
    </location>
</feature>
<feature type="compositionally biased region" description="Low complexity" evidence="12">
    <location>
        <begin position="1880"/>
        <end position="1906"/>
    </location>
</feature>
<evidence type="ECO:0000256" key="6">
    <source>
        <dbReference type="ARBA" id="ARBA00022692"/>
    </source>
</evidence>
<keyword evidence="7" id="KW-0732">Signal</keyword>
<feature type="domain" description="Trimeric autotransporter adhesin YadA-like stalk" evidence="15">
    <location>
        <begin position="717"/>
        <end position="743"/>
    </location>
</feature>
<keyword evidence="11" id="KW-0175">Coiled coil</keyword>
<dbReference type="eggNOG" id="COG5295">
    <property type="taxonomic scope" value="Bacteria"/>
</dbReference>
<feature type="region of interest" description="Disordered" evidence="12">
    <location>
        <begin position="1874"/>
        <end position="1911"/>
    </location>
</feature>
<dbReference type="GO" id="GO:0015031">
    <property type="term" value="P:protein transport"/>
    <property type="evidence" value="ECO:0007669"/>
    <property type="project" value="UniProtKB-KW"/>
</dbReference>
<feature type="domain" description="Trimeric autotransporter adhesin YadA-like head" evidence="14">
    <location>
        <begin position="572"/>
        <end position="598"/>
    </location>
</feature>
<feature type="domain" description="Trimeric autotransporter adhesin YadA-like stalk" evidence="15">
    <location>
        <begin position="1288"/>
        <end position="1314"/>
    </location>
</feature>
<feature type="domain" description="Trimeric autotransporter adhesin YadA-like stalk" evidence="15">
    <location>
        <begin position="1064"/>
        <end position="1103"/>
    </location>
</feature>
<evidence type="ECO:0000256" key="5">
    <source>
        <dbReference type="ARBA" id="ARBA00022452"/>
    </source>
</evidence>
<keyword evidence="9" id="KW-0472">Membrane</keyword>
<dbReference type="CDD" id="cd12820">
    <property type="entry name" value="LbR_YadA-like"/>
    <property type="match status" value="3"/>
</dbReference>
<feature type="domain" description="Trimeric autotransporter adhesin YadA-like head" evidence="14">
    <location>
        <begin position="548"/>
        <end position="570"/>
    </location>
</feature>
<evidence type="ECO:0000256" key="10">
    <source>
        <dbReference type="ARBA" id="ARBA00023237"/>
    </source>
</evidence>
<dbReference type="InterPro" id="IPR008635">
    <property type="entry name" value="Coiled_stalk_dom"/>
</dbReference>
<dbReference type="HOGENOM" id="CLU_229126_0_0_6"/>
<feature type="coiled-coil region" evidence="11">
    <location>
        <begin position="2504"/>
        <end position="2531"/>
    </location>
</feature>
<evidence type="ECO:0000256" key="7">
    <source>
        <dbReference type="ARBA" id="ARBA00022729"/>
    </source>
</evidence>
<keyword evidence="8" id="KW-0653">Protein transport</keyword>
<feature type="compositionally biased region" description="Low complexity" evidence="12">
    <location>
        <begin position="1625"/>
        <end position="1644"/>
    </location>
</feature>
<accession>Q0I550</accession>
<feature type="domain" description="Trimeric autotransporter adhesin YadA-like head" evidence="14">
    <location>
        <begin position="416"/>
        <end position="439"/>
    </location>
</feature>
<feature type="coiled-coil region" evidence="11">
    <location>
        <begin position="799"/>
        <end position="833"/>
    </location>
</feature>
<keyword evidence="10" id="KW-0998">Cell outer membrane</keyword>
<dbReference type="InterPro" id="IPR005594">
    <property type="entry name" value="YadA_C"/>
</dbReference>
<proteinExistence type="inferred from homology"/>
<dbReference type="InterPro" id="IPR045584">
    <property type="entry name" value="Pilin-like"/>
</dbReference>
<keyword evidence="5" id="KW-1134">Transmembrane beta strand</keyword>
<feature type="compositionally biased region" description="Basic and acidic residues" evidence="12">
    <location>
        <begin position="2240"/>
        <end position="2250"/>
    </location>
</feature>
<evidence type="ECO:0000256" key="11">
    <source>
        <dbReference type="SAM" id="Coils"/>
    </source>
</evidence>
<evidence type="ECO:0000256" key="4">
    <source>
        <dbReference type="ARBA" id="ARBA00022448"/>
    </source>
</evidence>
<feature type="region of interest" description="Disordered" evidence="12">
    <location>
        <begin position="1386"/>
        <end position="1846"/>
    </location>
</feature>
<dbReference type="GO" id="GO:0031012">
    <property type="term" value="C:extracellular matrix"/>
    <property type="evidence" value="ECO:0007669"/>
    <property type="project" value="TreeGrafter"/>
</dbReference>
<feature type="compositionally biased region" description="Low complexity" evidence="12">
    <location>
        <begin position="1457"/>
        <end position="1476"/>
    </location>
</feature>
<dbReference type="InterPro" id="IPR008640">
    <property type="entry name" value="Adhesin_Head_dom"/>
</dbReference>
<evidence type="ECO:0000256" key="1">
    <source>
        <dbReference type="ARBA" id="ARBA00004241"/>
    </source>
</evidence>
<dbReference type="KEGG" id="hso:HS_1632"/>
<dbReference type="Gene3D" id="1.20.5.320">
    <property type="entry name" value="6-Phosphogluconate Dehydrogenase, domain 3"/>
    <property type="match status" value="1"/>
</dbReference>
<feature type="compositionally biased region" description="Basic and acidic residues" evidence="12">
    <location>
        <begin position="1386"/>
        <end position="1401"/>
    </location>
</feature>
<dbReference type="Pfam" id="PF01391">
    <property type="entry name" value="Collagen"/>
    <property type="match status" value="3"/>
</dbReference>
<keyword evidence="4" id="KW-0813">Transport</keyword>
<dbReference type="GO" id="GO:0005615">
    <property type="term" value="C:extracellular space"/>
    <property type="evidence" value="ECO:0007669"/>
    <property type="project" value="TreeGrafter"/>
</dbReference>
<keyword evidence="6" id="KW-0812">Transmembrane</keyword>
<feature type="domain" description="Trimeric autotransporter adhesin YadA-like head" evidence="14">
    <location>
        <begin position="653"/>
        <end position="676"/>
    </location>
</feature>
<comment type="similarity">
    <text evidence="3">Belongs to the autotransporter-2 (AT-2) (TC 1.B.40) family.</text>
</comment>
<dbReference type="Gene3D" id="2.150.10.10">
    <property type="entry name" value="Serralysin-like metalloprotease, C-terminal"/>
    <property type="match status" value="5"/>
</dbReference>
<dbReference type="Gene3D" id="3.30.1300.30">
    <property type="entry name" value="GSPII I/J protein-like"/>
    <property type="match status" value="1"/>
</dbReference>
<dbReference type="GO" id="GO:0009279">
    <property type="term" value="C:cell outer membrane"/>
    <property type="evidence" value="ECO:0007669"/>
    <property type="project" value="UniProtKB-SubCell"/>
</dbReference>
<sequence length="2914" mass="303741">MNKIFKTKYDVTTGQTKVVSELANNRQVASRVEGASESQPKCGVFFGGMLGAFKVLPLALVMSGVLSSVGYGYDLWLDGPKDPGQFNNSELNEGTKVWFGYRTNKKHTVQNESTILTSTMNKTGANASFRNRDFDQTVAIGSRAVAGGNSSTAIGFQAITGDNVKRDTAAQHNREGVAIGYKSFARGKEATAMGNDVVAWGDSSIAIGADNVSEPKSNKKEEDLRKPLSRDIFRLFYNARSDFNDTGSYAAVHFAKAGETVNVGNGVQRPKEVMADADGILYSENFTNYNHPNGVQLSRKDGTIFIRKNPKSADYGYGDGYYTYQNGDFYESKGLYLDEVKDEAEIEKIKALSDWKRYEAHRAEVNKAYAEYIIDPRRFKTHTWARGNNAIALGARSIAYGDYSTALGTLAIANRDYSTALGTNTIAFGKKSLAIGNESYVYEDESVGVGNNVQALYVGSMAYGRHAYSGGRGSLAIGSNVFSNVVMDDTKLPNLEKIYEGESNDKTLNDLLNLSTQLNYVPKFEDQYGSGESKAIRDTDKDGNYNNGSIALGSYAIANGDNSLAMGRFAYAKNDKAFAIGQAAYAKGNKSFAIGYGSKSLEDDSISFGSLSRVGAPSSMALGIEAKVLKDIPDTLLSEENKKNSKYKKDSVKNAMAIGNYAEAYFPESIALGVNAKTDYTQTEMKQDAWAPKHAISFPSSEKIGYLSVGGKNAERRIVNVAPGSSDTDAVNVSQLRALEEAILYGNTLDDESDINSGVKYLSVKGLDDLKTLVTKKYDYESYTKLKKEYLKLKLRKVINEETINLTKYEERLKKYQEKYGDFQNAASTLKELDERMSRKNFGPETTNTMSDKEKEDLRKDWYNSLFKEIETAQVRDTSEENIKNLISEENEAKIKSSNFFSDGAKKSGSIAIGVGALANSSESIVIGRNAKIENDKAQNTVLLGNNTSSATANAVALGNYSVADRNPEPAKNLTPELRSNAYISNELANLIDGHQVYAAVSVGRYGGDLEDLKNNTDAKAKDNQKKYEKWVKDNVTLKETEPDEYEKQRLEQAAKVKKFALRKITNVAPGTKDTDVVILAQLKEGVKQARGHFVSINSTDSKAGNYDNKGATGTNAIALGVNASATGNYAIAIGNAKSLGAKNIVIGDDSTTKGTAENSKASAWAIVIGNKSNAYNNTKSISDVVVLGGNANASETGAVAIGNRANVSGERGVAIGSGGSKDNQAARVTISDGIALGSYSISNRMLTDDKSKGYDPLTDTYSTSSDMKWKANLGALSIGDTTTHTRQITGVAAGYADTDAVNVAQLKRAVSLIPTFYTQNTTASGDSLGSGGQNGTSKIGTQVGNGVSKITFGKEFKVTEKSVNGNSGEKYLLVELNEKEIQNNEALKGPKGDAGPKGERGPQGPAGKDGETGPMGPTGPQGPQGEPGPQGPQGLPGAKGDTGPAGPQGIPGPQGPRGEQGLPGAPGAQGPKGDPGAPGPVGPQGATGPAGKDGETGPMGPTGPQGPQGEPGPQGPQGLPGAKGDTGPAGPQGIPGPQGPRGEQGLPGAPGAQGPKGDPGAPGPVGPQGATGPAGKDGETGPMGPTGPQGPQGEPGPQGPQGLPGAKGDTGPAGPQGIPGPQGPRGEQGLPGAPGAQGPKGDPGAPGPVGPQGATGPAGKDGETGPMGPTGPQGPQGEPGPQGPQGLPGAKGDTGPAGPQGIPGPQGPRGEQGLPGAPGPQGPKGDPGAPGPVGPQGATGPAGKDGETGPMGPTGPQGPQGEPGPQGPQGLPGAKGDTGPAGPQGIPGPQGPRGEQGLPGAPGPQGPQGQPGKSAYEVWKEAKIKEQGKDDHTSEKDFLNSLKGKGGTLEGIVFVDNDGNKLAKANDDKYYKESDVDKNGNVTNGSNTPTTPSTGTASTEGTTTPRPVEGKKIALTSTDGKIDSPIALTNLADGLGLQKVPEANDTEETKKKVEEAKAANKAILDKVLAGTPEENKVKNAVNVQDLSAVAKAIVGEVTAQHSEAEKVAVKYDDDTKTSITLGGKGTNGTKSSPVAIDNLKSGLGIDDIKDSDIASAAQGKQGELVKQLVAGELDTTKDASGKAKDNLHKAVNLADLKAVAQAGLNFAGNDGQDIHKNLSEKLEIVGQGLDNKDKVTAFKGTNGNIAVKTDNGKLSISLNEALTGLKSAEFISEETNSDGTKQPKTKTTINGKGTTIVELGDNGSAKENGDGKEASKNNINADGMTVGNPSGTDQSNTHYGKDGMTVKDKDGKDAVSLKMKMSEKNGKSVPTLEFAKGADGKSGTGTITGLADIKPDETDGSLVANKNYVDEKVESINDKLKNNLGLKEIDNPDYVKAEEDLAKAKEALEKENNLAKKAELQKAVTDAEAKVNELSKNKKLIVTPDGRDGKSYLEAGAAATHGPTDKDGLNGKNATEKVNALRNGEAGAVVFTDQDGNRLVKANDGKYYKATDVDDKGNVKSAANGQVAPEAVDNPQLSLVNTSGETNKPVVLGNVASGLGIDADKAKEQAENVKNAGEAVKNEAKEVTAKVGEMLSKRQEANALETAKNAQDSAINALETAWNLMPDSTEEEKVAKAKAKANLDAEKAKLAELGNELTKANKAVKALQAEIEPLQKSLKDKQKAYQIALATKDDAVNKLLSDKSLIDVKRAANLQDLQALGQAGLNFEGNDGVPVHKNLGEKLTIKGEGEFNSATTAAGNIKVTASDSGMEVKLSDTLKNMTSFETKETAEGNKSRLDGNGLTVTGKNNQSAHYGSGGITLKEGNNKATLTSSALTFTNGQGQKVEIDGAKGEIRVPDLTSSSSPNAVANKQYVDLLQTHTDQKLNNLEHKFDMSNKNLRAGIAGANAAAGLASVSMPGKSMLAISAAGYDGENAVAVGYSRMSDNGKVMLKLQGNSNSRGKVGGSVSVGYQW</sequence>
<evidence type="ECO:0000256" key="9">
    <source>
        <dbReference type="ARBA" id="ARBA00023136"/>
    </source>
</evidence>
<evidence type="ECO:0000256" key="12">
    <source>
        <dbReference type="SAM" id="MobiDB-lite"/>
    </source>
</evidence>
<organism evidence="16">
    <name type="scientific">Histophilus somni (strain 129Pt)</name>
    <name type="common">Haemophilus somnus</name>
    <dbReference type="NCBI Taxonomy" id="205914"/>
    <lineage>
        <taxon>Bacteria</taxon>
        <taxon>Pseudomonadati</taxon>
        <taxon>Pseudomonadota</taxon>
        <taxon>Gammaproteobacteria</taxon>
        <taxon>Pasteurellales</taxon>
        <taxon>Pasteurellaceae</taxon>
        <taxon>Histophilus</taxon>
    </lineage>
</organism>
<dbReference type="SUPFAM" id="SSF54523">
    <property type="entry name" value="Pili subunits"/>
    <property type="match status" value="1"/>
</dbReference>
<dbReference type="Pfam" id="PF05658">
    <property type="entry name" value="YadA_head"/>
    <property type="match status" value="10"/>
</dbReference>
<evidence type="ECO:0000259" key="14">
    <source>
        <dbReference type="Pfam" id="PF05658"/>
    </source>
</evidence>
<comment type="subcellular location">
    <subcellularLocation>
        <location evidence="2">Cell outer membrane</location>
    </subcellularLocation>
    <subcellularLocation>
        <location evidence="1">Cell surface</location>
    </subcellularLocation>
</comment>
<dbReference type="GO" id="GO:0009986">
    <property type="term" value="C:cell surface"/>
    <property type="evidence" value="ECO:0007669"/>
    <property type="project" value="UniProtKB-SubCell"/>
</dbReference>
<feature type="domain" description="Trimeric autotransporter adhesin YadA-like head" evidence="14">
    <location>
        <begin position="136"/>
        <end position="158"/>
    </location>
</feature>
<feature type="domain" description="Trimeric autotransporter adhesin YadA-like C-terminal membrane anchor" evidence="13">
    <location>
        <begin position="2857"/>
        <end position="2914"/>
    </location>
</feature>
<feature type="compositionally biased region" description="Low complexity" evidence="12">
    <location>
        <begin position="1541"/>
        <end position="1560"/>
    </location>
</feature>
<evidence type="ECO:0000259" key="13">
    <source>
        <dbReference type="Pfam" id="PF03895"/>
    </source>
</evidence>
<evidence type="ECO:0000256" key="3">
    <source>
        <dbReference type="ARBA" id="ARBA00005848"/>
    </source>
</evidence>
<evidence type="ECO:0000313" key="16">
    <source>
        <dbReference type="EMBL" id="ABI25900.1"/>
    </source>
</evidence>
<feature type="region of interest" description="Disordered" evidence="12">
    <location>
        <begin position="2195"/>
        <end position="2250"/>
    </location>
</feature>